<dbReference type="GO" id="GO:0004842">
    <property type="term" value="F:ubiquitin-protein transferase activity"/>
    <property type="evidence" value="ECO:0007669"/>
    <property type="project" value="InterPro"/>
</dbReference>
<dbReference type="InterPro" id="IPR000569">
    <property type="entry name" value="HECT_dom"/>
</dbReference>
<accession>A0AAN8JFC4</accession>
<dbReference type="PROSITE" id="PS50237">
    <property type="entry name" value="HECT"/>
    <property type="match status" value="1"/>
</dbReference>
<evidence type="ECO:0000259" key="3">
    <source>
        <dbReference type="PROSITE" id="PS50237"/>
    </source>
</evidence>
<evidence type="ECO:0000256" key="1">
    <source>
        <dbReference type="ARBA" id="ARBA00022786"/>
    </source>
</evidence>
<dbReference type="EMBL" id="JAZGQO010000011">
    <property type="protein sequence ID" value="KAK6173468.1"/>
    <property type="molecule type" value="Genomic_DNA"/>
</dbReference>
<feature type="domain" description="HECT" evidence="3">
    <location>
        <begin position="43"/>
        <end position="95"/>
    </location>
</feature>
<dbReference type="Pfam" id="PF00632">
    <property type="entry name" value="HECT"/>
    <property type="match status" value="1"/>
</dbReference>
<evidence type="ECO:0000313" key="5">
    <source>
        <dbReference type="Proteomes" id="UP001347796"/>
    </source>
</evidence>
<comment type="caution">
    <text evidence="4">The sequence shown here is derived from an EMBL/GenBank/DDBJ whole genome shotgun (WGS) entry which is preliminary data.</text>
</comment>
<reference evidence="4 5" key="1">
    <citation type="submission" date="2024-01" db="EMBL/GenBank/DDBJ databases">
        <title>The genome of the rayed Mediterranean limpet Patella caerulea (Linnaeus, 1758).</title>
        <authorList>
            <person name="Anh-Thu Weber A."/>
            <person name="Halstead-Nussloch G."/>
        </authorList>
    </citation>
    <scope>NUCLEOTIDE SEQUENCE [LARGE SCALE GENOMIC DNA]</scope>
    <source>
        <strain evidence="4">AATW-2023a</strain>
        <tissue evidence="4">Whole specimen</tissue>
    </source>
</reference>
<dbReference type="Gene3D" id="3.30.2410.10">
    <property type="entry name" value="Hect, E3 ligase catalytic domain"/>
    <property type="match status" value="1"/>
</dbReference>
<gene>
    <name evidence="4" type="ORF">SNE40_016911</name>
</gene>
<dbReference type="Proteomes" id="UP001347796">
    <property type="component" value="Unassembled WGS sequence"/>
</dbReference>
<keyword evidence="1 2" id="KW-0833">Ubl conjugation pathway</keyword>
<organism evidence="4 5">
    <name type="scientific">Patella caerulea</name>
    <name type="common">Rayed Mediterranean limpet</name>
    <dbReference type="NCBI Taxonomy" id="87958"/>
    <lineage>
        <taxon>Eukaryota</taxon>
        <taxon>Metazoa</taxon>
        <taxon>Spiralia</taxon>
        <taxon>Lophotrochozoa</taxon>
        <taxon>Mollusca</taxon>
        <taxon>Gastropoda</taxon>
        <taxon>Patellogastropoda</taxon>
        <taxon>Patelloidea</taxon>
        <taxon>Patellidae</taxon>
        <taxon>Patella</taxon>
    </lineage>
</organism>
<name>A0AAN8JFC4_PATCE</name>
<evidence type="ECO:0000313" key="4">
    <source>
        <dbReference type="EMBL" id="KAK6173468.1"/>
    </source>
</evidence>
<protein>
    <recommendedName>
        <fullName evidence="3">HECT domain-containing protein</fullName>
    </recommendedName>
</protein>
<dbReference type="InterPro" id="IPR035983">
    <property type="entry name" value="Hect_E3_ubiquitin_ligase"/>
</dbReference>
<dbReference type="AlphaFoldDB" id="A0AAN8JFC4"/>
<keyword evidence="5" id="KW-1185">Reference proteome</keyword>
<evidence type="ECO:0000256" key="2">
    <source>
        <dbReference type="PROSITE-ProRule" id="PRU00104"/>
    </source>
</evidence>
<dbReference type="SUPFAM" id="SSF56204">
    <property type="entry name" value="Hect, E3 ligase catalytic domain"/>
    <property type="match status" value="1"/>
</dbReference>
<proteinExistence type="predicted"/>
<feature type="active site" description="Glycyl thioester intermediate" evidence="2">
    <location>
        <position position="82"/>
    </location>
</feature>
<sequence length="116" mass="13198">MFGPVFSEEGANQRQKEEDLMEMWTEYLGLVDQDMTKITASEILRFTSGVDEVPLIGWGDGKQPMLLFDREPISPLPTSSTCEPTLILPLWSYKNLTDFCDIMETSVLYSPSILRD</sequence>